<dbReference type="Gramene" id="TraesMAC5A03G02677530.1">
    <property type="protein sequence ID" value="TraesMAC5A03G02677530.1"/>
    <property type="gene ID" value="TraesMAC5A03G02677530"/>
</dbReference>
<dbReference type="Gramene" id="TraesRN5A0100636000.1">
    <property type="protein sequence ID" value="TraesRN5A0100636000.1"/>
    <property type="gene ID" value="TraesRN5A0100636000"/>
</dbReference>
<keyword evidence="5" id="KW-1185">Reference proteome</keyword>
<dbReference type="Gramene" id="TraesLDM5A03G02682210.1">
    <property type="protein sequence ID" value="TraesLDM5A03G02682210.1"/>
    <property type="gene ID" value="TraesLDM5A03G02682210"/>
</dbReference>
<feature type="domain" description="DUF4220" evidence="3">
    <location>
        <begin position="92"/>
        <end position="425"/>
    </location>
</feature>
<dbReference type="InterPro" id="IPR007658">
    <property type="entry name" value="DUF594"/>
</dbReference>
<dbReference type="Gramene" id="TraesSYM5A03G02708760.1">
    <property type="protein sequence ID" value="TraesSYM5A03G02708760.1"/>
    <property type="gene ID" value="TraesSYM5A03G02708760"/>
</dbReference>
<dbReference type="STRING" id="4565.A0A3B6KK92"/>
<feature type="compositionally biased region" description="Basic and acidic residues" evidence="1">
    <location>
        <begin position="26"/>
        <end position="40"/>
    </location>
</feature>
<sequence>MPIWYVTSKLFCTKKKKKKKKKKKNEMRPMKMRNGDKVGSHDPQSLADVQNLWNQWEIHCLIVASFALQVFLFSTAGLRLRSSSRVVGVLLWLGYMSADSVAVFVLGHLSVHTAGGGHQLLLFWAPFVLLHLGGQDTITAFSMQDNALWMRHLLGFASQLAVAVFVVSKSPWPDRRLLAAMLLMFLSASIKYGERIYCLATANPGRLMKEFLRGFEDRIRSIKEMQAIAREGLGSYLSSRTFTEVSLNPAMDIMSTDILPDYDWSVSRDVFLDLYSKQIDPSTPHYRRNAYFFAEDRLWVCYQRLYTKAVFRLSPAGALLHLLGFLSTSAAMALFFMAGKSGYGGADVAVSTLLLVGAVTLEAASFFMSMFSREDLWRHPLCCSGKLPVIHCVFFITCGTCADSLRRRWRRPQWSKTLTQYSIIQRSVKRASGSSMVPRWVVERLSSSASGVERIPVADDLKHLVVKKLLDDKMMATDFTSSRGEVALGRRWADQQPPQSLSLSEKVLSESVKEVDFPTSVLIWHIATDIRFFTDAAGEASDDKTIISRQLSGYIMYLIFKCGVMLSSNSKFLLRKAGDEITALVKAGRRDEQHDGSSSRGKKGIAMAVQHLVGSPLFAQARSSSDTVPANPSTADILGDPVLPRAFRVAESLAGVPEADRWGLIVDVWLEMLYYIAPRCGAAFHREHLSTGGEFITHVLVYCRLHAYPESFRAYKSCGCGTGGAPAGGRPRATTGRYCCGREPAPSAAATHGFGGTTGGTAASDSSLSV</sequence>
<dbReference type="PANTHER" id="PTHR31325">
    <property type="entry name" value="OS01G0798800 PROTEIN-RELATED"/>
    <property type="match status" value="1"/>
</dbReference>
<dbReference type="Gramene" id="TraesWEE_scaffold_029789_01G000100.1">
    <property type="protein sequence ID" value="TraesWEE_scaffold_029789_01G000100.1"/>
    <property type="gene ID" value="TraesWEE_scaffold_029789_01G000100"/>
</dbReference>
<feature type="transmembrane region" description="Helical" evidence="2">
    <location>
        <begin position="153"/>
        <end position="172"/>
    </location>
</feature>
<dbReference type="OMA" id="HYRRNAY"/>
<protein>
    <recommendedName>
        <fullName evidence="3">DUF4220 domain-containing protein</fullName>
    </recommendedName>
</protein>
<keyword evidence="2" id="KW-0812">Transmembrane</keyword>
<feature type="transmembrane region" description="Helical" evidence="2">
    <location>
        <begin position="350"/>
        <end position="371"/>
    </location>
</feature>
<evidence type="ECO:0000256" key="2">
    <source>
        <dbReference type="SAM" id="Phobius"/>
    </source>
</evidence>
<evidence type="ECO:0000256" key="1">
    <source>
        <dbReference type="SAM" id="MobiDB-lite"/>
    </source>
</evidence>
<dbReference type="Gramene" id="TraesCS5A03G0608900.1">
    <property type="protein sequence ID" value="TraesCS5A03G0608900.1.CDS"/>
    <property type="gene ID" value="TraesCS5A03G0608900"/>
</dbReference>
<keyword evidence="2" id="KW-0472">Membrane</keyword>
<dbReference type="Gramene" id="TraesROB_scaffold_087083_01G000200.1">
    <property type="protein sequence ID" value="TraesROB_scaffold_087083_01G000200.1"/>
    <property type="gene ID" value="TraesROB_scaffold_087083_01G000200"/>
</dbReference>
<feature type="transmembrane region" description="Helical" evidence="2">
    <location>
        <begin position="56"/>
        <end position="74"/>
    </location>
</feature>
<evidence type="ECO:0000313" key="4">
    <source>
        <dbReference type="EnsemblPlants" id="TraesCS5A02G241600.1"/>
    </source>
</evidence>
<dbReference type="Gramene" id="TraesCS5A02G241600.1">
    <property type="protein sequence ID" value="TraesCS5A02G241600.1"/>
    <property type="gene ID" value="TraesCS5A02G241600"/>
</dbReference>
<feature type="transmembrane region" description="Helical" evidence="2">
    <location>
        <begin position="86"/>
        <end position="109"/>
    </location>
</feature>
<feature type="compositionally biased region" description="Low complexity" evidence="1">
    <location>
        <begin position="760"/>
        <end position="770"/>
    </location>
</feature>
<dbReference type="Pfam" id="PF13968">
    <property type="entry name" value="DUF4220"/>
    <property type="match status" value="1"/>
</dbReference>
<evidence type="ECO:0000313" key="5">
    <source>
        <dbReference type="Proteomes" id="UP000019116"/>
    </source>
</evidence>
<feature type="transmembrane region" description="Helical" evidence="2">
    <location>
        <begin position="178"/>
        <end position="200"/>
    </location>
</feature>
<dbReference type="AlphaFoldDB" id="A0A3B6KK92"/>
<accession>A0A3B6KK92</accession>
<dbReference type="InterPro" id="IPR025315">
    <property type="entry name" value="DUF4220"/>
</dbReference>
<proteinExistence type="predicted"/>
<dbReference type="Gramene" id="TraesCAD_scaffold_031726_01G000200.1">
    <property type="protein sequence ID" value="TraesCAD_scaffold_031726_01G000200.1"/>
    <property type="gene ID" value="TraesCAD_scaffold_031726_01G000200"/>
</dbReference>
<reference evidence="4" key="2">
    <citation type="submission" date="2018-10" db="UniProtKB">
        <authorList>
            <consortium name="EnsemblPlants"/>
        </authorList>
    </citation>
    <scope>IDENTIFICATION</scope>
</reference>
<dbReference type="Gramene" id="TraesCLE_scaffold_034046_01G000100.1">
    <property type="protein sequence ID" value="TraesCLE_scaffold_034046_01G000100.1"/>
    <property type="gene ID" value="TraesCLE_scaffold_034046_01G000100"/>
</dbReference>
<dbReference type="Pfam" id="PF04578">
    <property type="entry name" value="DUF594"/>
    <property type="match status" value="1"/>
</dbReference>
<dbReference type="Proteomes" id="UP000019116">
    <property type="component" value="Chromosome 5A"/>
</dbReference>
<feature type="region of interest" description="Disordered" evidence="1">
    <location>
        <begin position="751"/>
        <end position="770"/>
    </location>
</feature>
<dbReference type="OrthoDB" id="607136at2759"/>
<dbReference type="Gramene" id="TraesARI5A03G02721250.1">
    <property type="protein sequence ID" value="TraesARI5A03G02721250.1"/>
    <property type="gene ID" value="TraesARI5A03G02721250"/>
</dbReference>
<name>A0A3B6KK92_WHEAT</name>
<feature type="compositionally biased region" description="Basic residues" evidence="1">
    <location>
        <begin position="15"/>
        <end position="25"/>
    </location>
</feature>
<dbReference type="EnsemblPlants" id="TraesCS5A02G241600.1">
    <property type="protein sequence ID" value="TraesCS5A02G241600.1"/>
    <property type="gene ID" value="TraesCS5A02G241600"/>
</dbReference>
<evidence type="ECO:0000259" key="3">
    <source>
        <dbReference type="Pfam" id="PF13968"/>
    </source>
</evidence>
<feature type="transmembrane region" description="Helical" evidence="2">
    <location>
        <begin position="121"/>
        <end position="141"/>
    </location>
</feature>
<reference evidence="4" key="1">
    <citation type="submission" date="2018-08" db="EMBL/GenBank/DDBJ databases">
        <authorList>
            <person name="Rossello M."/>
        </authorList>
    </citation>
    <scope>NUCLEOTIDE SEQUENCE [LARGE SCALE GENOMIC DNA]</scope>
    <source>
        <strain evidence="4">cv. Chinese Spring</strain>
    </source>
</reference>
<organism evidence="4">
    <name type="scientific">Triticum aestivum</name>
    <name type="common">Wheat</name>
    <dbReference type="NCBI Taxonomy" id="4565"/>
    <lineage>
        <taxon>Eukaryota</taxon>
        <taxon>Viridiplantae</taxon>
        <taxon>Streptophyta</taxon>
        <taxon>Embryophyta</taxon>
        <taxon>Tracheophyta</taxon>
        <taxon>Spermatophyta</taxon>
        <taxon>Magnoliopsida</taxon>
        <taxon>Liliopsida</taxon>
        <taxon>Poales</taxon>
        <taxon>Poaceae</taxon>
        <taxon>BOP clade</taxon>
        <taxon>Pooideae</taxon>
        <taxon>Triticodae</taxon>
        <taxon>Triticeae</taxon>
        <taxon>Triticinae</taxon>
        <taxon>Triticum</taxon>
    </lineage>
</organism>
<keyword evidence="2" id="KW-1133">Transmembrane helix</keyword>
<feature type="region of interest" description="Disordered" evidence="1">
    <location>
        <begin position="15"/>
        <end position="42"/>
    </location>
</feature>
<feature type="transmembrane region" description="Helical" evidence="2">
    <location>
        <begin position="318"/>
        <end position="338"/>
    </location>
</feature>